<dbReference type="PROSITE" id="PS51462">
    <property type="entry name" value="NUDIX"/>
    <property type="match status" value="1"/>
</dbReference>
<dbReference type="PROSITE" id="PS00893">
    <property type="entry name" value="NUDIX_BOX"/>
    <property type="match status" value="1"/>
</dbReference>
<dbReference type="PRINTS" id="PR00502">
    <property type="entry name" value="NUDIXFAMILY"/>
</dbReference>
<sequence>MLFQPVVLAAIEKDGKFLLTLRNHYEDPKSSFHNKWQLPGGKVEFGESVEDALKREIKEELDTDITIRRLFPKIYYRVRKNTHFIFFCFVCEIDPKAKIVLNNEATEYDWFSLPQIRNLPFLPFTDEVIQDILASNE</sequence>
<evidence type="ECO:0000256" key="1">
    <source>
        <dbReference type="ARBA" id="ARBA00022801"/>
    </source>
</evidence>
<dbReference type="PANTHER" id="PTHR43736">
    <property type="entry name" value="ADP-RIBOSE PYROPHOSPHATASE"/>
    <property type="match status" value="1"/>
</dbReference>
<dbReference type="InterPro" id="IPR015797">
    <property type="entry name" value="NUDIX_hydrolase-like_dom_sf"/>
</dbReference>
<comment type="similarity">
    <text evidence="2">Belongs to the Nudix hydrolase family.</text>
</comment>
<dbReference type="EMBL" id="MFJL01000039">
    <property type="protein sequence ID" value="OGG13171.1"/>
    <property type="molecule type" value="Genomic_DNA"/>
</dbReference>
<gene>
    <name evidence="4" type="ORF">A3D77_00395</name>
</gene>
<feature type="domain" description="Nudix hydrolase" evidence="3">
    <location>
        <begin position="1"/>
        <end position="135"/>
    </location>
</feature>
<comment type="caution">
    <text evidence="4">The sequence shown here is derived from an EMBL/GenBank/DDBJ whole genome shotgun (WGS) entry which is preliminary data.</text>
</comment>
<dbReference type="GO" id="GO:0016787">
    <property type="term" value="F:hydrolase activity"/>
    <property type="evidence" value="ECO:0007669"/>
    <property type="project" value="UniProtKB-KW"/>
</dbReference>
<evidence type="ECO:0000259" key="3">
    <source>
        <dbReference type="PROSITE" id="PS51462"/>
    </source>
</evidence>
<proteinExistence type="inferred from homology"/>
<evidence type="ECO:0000313" key="5">
    <source>
        <dbReference type="Proteomes" id="UP000176923"/>
    </source>
</evidence>
<dbReference type="AlphaFoldDB" id="A0A1F5ZL55"/>
<dbReference type="Gene3D" id="3.90.79.10">
    <property type="entry name" value="Nucleoside Triphosphate Pyrophosphohydrolase"/>
    <property type="match status" value="1"/>
</dbReference>
<organism evidence="4 5">
    <name type="scientific">Candidatus Gottesmanbacteria bacterium RIFCSPHIGHO2_02_FULL_39_11</name>
    <dbReference type="NCBI Taxonomy" id="1798382"/>
    <lineage>
        <taxon>Bacteria</taxon>
        <taxon>Candidatus Gottesmaniibacteriota</taxon>
    </lineage>
</organism>
<keyword evidence="1 2" id="KW-0378">Hydrolase</keyword>
<dbReference type="SUPFAM" id="SSF55811">
    <property type="entry name" value="Nudix"/>
    <property type="match status" value="1"/>
</dbReference>
<evidence type="ECO:0000313" key="4">
    <source>
        <dbReference type="EMBL" id="OGG13171.1"/>
    </source>
</evidence>
<dbReference type="InterPro" id="IPR020084">
    <property type="entry name" value="NUDIX_hydrolase_CS"/>
</dbReference>
<name>A0A1F5ZL55_9BACT</name>
<evidence type="ECO:0000256" key="2">
    <source>
        <dbReference type="RuleBase" id="RU003476"/>
    </source>
</evidence>
<dbReference type="PANTHER" id="PTHR43736:SF1">
    <property type="entry name" value="DIHYDRONEOPTERIN TRIPHOSPHATE DIPHOSPHATASE"/>
    <property type="match status" value="1"/>
</dbReference>
<dbReference type="InterPro" id="IPR000086">
    <property type="entry name" value="NUDIX_hydrolase_dom"/>
</dbReference>
<dbReference type="Pfam" id="PF00293">
    <property type="entry name" value="NUDIX"/>
    <property type="match status" value="1"/>
</dbReference>
<reference evidence="4 5" key="1">
    <citation type="journal article" date="2016" name="Nat. Commun.">
        <title>Thousands of microbial genomes shed light on interconnected biogeochemical processes in an aquifer system.</title>
        <authorList>
            <person name="Anantharaman K."/>
            <person name="Brown C.T."/>
            <person name="Hug L.A."/>
            <person name="Sharon I."/>
            <person name="Castelle C.J."/>
            <person name="Probst A.J."/>
            <person name="Thomas B.C."/>
            <person name="Singh A."/>
            <person name="Wilkins M.J."/>
            <person name="Karaoz U."/>
            <person name="Brodie E.L."/>
            <person name="Williams K.H."/>
            <person name="Hubbard S.S."/>
            <person name="Banfield J.F."/>
        </authorList>
    </citation>
    <scope>NUCLEOTIDE SEQUENCE [LARGE SCALE GENOMIC DNA]</scope>
</reference>
<dbReference type="InterPro" id="IPR020476">
    <property type="entry name" value="Nudix_hydrolase"/>
</dbReference>
<dbReference type="Proteomes" id="UP000176923">
    <property type="component" value="Unassembled WGS sequence"/>
</dbReference>
<accession>A0A1F5ZL55</accession>
<dbReference type="STRING" id="1798382.A3D77_00395"/>
<protein>
    <recommendedName>
        <fullName evidence="3">Nudix hydrolase domain-containing protein</fullName>
    </recommendedName>
</protein>